<evidence type="ECO:0000256" key="3">
    <source>
        <dbReference type="ARBA" id="ARBA00022824"/>
    </source>
</evidence>
<keyword evidence="2" id="KW-0732">Signal</keyword>
<dbReference type="InterPro" id="IPR039794">
    <property type="entry name" value="Gtb1-like"/>
</dbReference>
<dbReference type="GO" id="GO:0017177">
    <property type="term" value="C:glucosidase II complex"/>
    <property type="evidence" value="ECO:0007669"/>
    <property type="project" value="TreeGrafter"/>
</dbReference>
<sequence>MLRQVHSQRGDAERLSGEVSPSKHSRGRSRACPHARRLTCALIAIAVVEMCLYSWWAALPPALALQTAPLQQRRQTFSDAASTSARARIRARSLSRVAAELERLQFAEANHSAAGQGLRIVNRRGIRAAAGDAYDQAELRGHLKCTMMGSVGIELVLPLTAINDDYCDCGDGSDEPGTSACAGASPASAERGSPGRDGERGFHCGREVLPASRVDDGVCDCCDGADESVVDCPQRCESLARAQAAAITSRRKGQLKKAAYVARTKSNTKLLSAASVSRGGRFEAFGALSGQCIHSDASEYEVCFFKGAVQKSVYAHAHSFSLGRHWSWKAGMQPIGEFEGGDMCPDGTRRSLVLKFECTPNDETLGPVSETSTCKYEVTVQTAAAC</sequence>
<evidence type="ECO:0000256" key="6">
    <source>
        <dbReference type="SAM" id="Phobius"/>
    </source>
</evidence>
<evidence type="ECO:0000313" key="9">
    <source>
        <dbReference type="Proteomes" id="UP001515480"/>
    </source>
</evidence>
<keyword evidence="6" id="KW-1133">Transmembrane helix</keyword>
<feature type="domain" description="MRH" evidence="7">
    <location>
        <begin position="290"/>
        <end position="386"/>
    </location>
</feature>
<dbReference type="SUPFAM" id="SSF50911">
    <property type="entry name" value="Mannose 6-phosphate receptor domain"/>
    <property type="match status" value="1"/>
</dbReference>
<dbReference type="PANTHER" id="PTHR12630:SF1">
    <property type="entry name" value="GLUCOSIDASE 2 SUBUNIT BETA"/>
    <property type="match status" value="1"/>
</dbReference>
<gene>
    <name evidence="8" type="ORF">AB1Y20_020278</name>
</gene>
<dbReference type="AlphaFoldDB" id="A0AB34JT56"/>
<evidence type="ECO:0000256" key="2">
    <source>
        <dbReference type="ARBA" id="ARBA00022729"/>
    </source>
</evidence>
<dbReference type="EMBL" id="JBGBPQ010000004">
    <property type="protein sequence ID" value="KAL1525419.1"/>
    <property type="molecule type" value="Genomic_DNA"/>
</dbReference>
<dbReference type="PANTHER" id="PTHR12630">
    <property type="entry name" value="N-LINKED OLIGOSACCHARIDE PROCESSING"/>
    <property type="match status" value="1"/>
</dbReference>
<feature type="transmembrane region" description="Helical" evidence="6">
    <location>
        <begin position="38"/>
        <end position="56"/>
    </location>
</feature>
<comment type="caution">
    <text evidence="8">The sequence shown here is derived from an EMBL/GenBank/DDBJ whole genome shotgun (WGS) entry which is preliminary data.</text>
</comment>
<feature type="region of interest" description="Disordered" evidence="5">
    <location>
        <begin position="1"/>
        <end position="31"/>
    </location>
</feature>
<dbReference type="Proteomes" id="UP001515480">
    <property type="component" value="Unassembled WGS sequence"/>
</dbReference>
<keyword evidence="4" id="KW-1015">Disulfide bond</keyword>
<keyword evidence="3" id="KW-0256">Endoplasmic reticulum</keyword>
<reference evidence="8 9" key="1">
    <citation type="journal article" date="2024" name="Science">
        <title>Giant polyketide synthase enzymes in the biosynthesis of giant marine polyether toxins.</title>
        <authorList>
            <person name="Fallon T.R."/>
            <person name="Shende V.V."/>
            <person name="Wierzbicki I.H."/>
            <person name="Pendleton A.L."/>
            <person name="Watervoot N.F."/>
            <person name="Auber R.P."/>
            <person name="Gonzalez D.J."/>
            <person name="Wisecaver J.H."/>
            <person name="Moore B.S."/>
        </authorList>
    </citation>
    <scope>NUCLEOTIDE SEQUENCE [LARGE SCALE GENOMIC DNA]</scope>
    <source>
        <strain evidence="8 9">12B1</strain>
    </source>
</reference>
<evidence type="ECO:0000256" key="4">
    <source>
        <dbReference type="ARBA" id="ARBA00023157"/>
    </source>
</evidence>
<name>A0AB34JT56_PRYPA</name>
<dbReference type="InterPro" id="IPR009011">
    <property type="entry name" value="Man6P_isomerase_rcpt-bd_dom_sf"/>
</dbReference>
<keyword evidence="9" id="KW-1185">Reference proteome</keyword>
<keyword evidence="6" id="KW-0812">Transmembrane</keyword>
<proteinExistence type="predicted"/>
<dbReference type="Pfam" id="PF12999">
    <property type="entry name" value="PRKCSH-like"/>
    <property type="match status" value="1"/>
</dbReference>
<dbReference type="GO" id="GO:0006491">
    <property type="term" value="P:N-glycan processing"/>
    <property type="evidence" value="ECO:0007669"/>
    <property type="project" value="TreeGrafter"/>
</dbReference>
<dbReference type="PROSITE" id="PS51914">
    <property type="entry name" value="MRH"/>
    <property type="match status" value="1"/>
</dbReference>
<evidence type="ECO:0000259" key="7">
    <source>
        <dbReference type="PROSITE" id="PS51914"/>
    </source>
</evidence>
<evidence type="ECO:0000256" key="5">
    <source>
        <dbReference type="SAM" id="MobiDB-lite"/>
    </source>
</evidence>
<accession>A0AB34JT56</accession>
<evidence type="ECO:0000256" key="1">
    <source>
        <dbReference type="ARBA" id="ARBA00022387"/>
    </source>
</evidence>
<evidence type="ECO:0000313" key="8">
    <source>
        <dbReference type="EMBL" id="KAL1525419.1"/>
    </source>
</evidence>
<organism evidence="8 9">
    <name type="scientific">Prymnesium parvum</name>
    <name type="common">Toxic golden alga</name>
    <dbReference type="NCBI Taxonomy" id="97485"/>
    <lineage>
        <taxon>Eukaryota</taxon>
        <taxon>Haptista</taxon>
        <taxon>Haptophyta</taxon>
        <taxon>Prymnesiophyceae</taxon>
        <taxon>Prymnesiales</taxon>
        <taxon>Prymnesiaceae</taxon>
        <taxon>Prymnesium</taxon>
    </lineage>
</organism>
<dbReference type="InterPro" id="IPR044865">
    <property type="entry name" value="MRH_dom"/>
</dbReference>
<dbReference type="Pfam" id="PF13015">
    <property type="entry name" value="PRKCSH_1"/>
    <property type="match status" value="1"/>
</dbReference>
<dbReference type="InterPro" id="IPR028146">
    <property type="entry name" value="PRKCSH_N"/>
</dbReference>
<keyword evidence="6" id="KW-0472">Membrane</keyword>
<protein>
    <recommendedName>
        <fullName evidence="1">Glucosidase 2 subunit beta</fullName>
    </recommendedName>
</protein>
<feature type="region of interest" description="Disordered" evidence="5">
    <location>
        <begin position="179"/>
        <end position="198"/>
    </location>
</feature>
<dbReference type="InterPro" id="IPR036607">
    <property type="entry name" value="PRKCSH"/>
</dbReference>
<dbReference type="Gene3D" id="2.70.130.10">
    <property type="entry name" value="Mannose-6-phosphate receptor binding domain"/>
    <property type="match status" value="1"/>
</dbReference>